<proteinExistence type="predicted"/>
<organism evidence="1 2">
    <name type="scientific">Lacticaseibacillus paracasei</name>
    <name type="common">Lactobacillus paracasei</name>
    <dbReference type="NCBI Taxonomy" id="1597"/>
    <lineage>
        <taxon>Bacteria</taxon>
        <taxon>Bacillati</taxon>
        <taxon>Bacillota</taxon>
        <taxon>Bacilli</taxon>
        <taxon>Lactobacillales</taxon>
        <taxon>Lactobacillaceae</taxon>
        <taxon>Lacticaseibacillus</taxon>
    </lineage>
</organism>
<sequence>MAQKPLKNTQIIIQNFVNSPIPEKLLPFVDPDTIEATLEKFGTAMYMQTGHSPSG</sequence>
<name>A0ABD7BS06_LACPA</name>
<evidence type="ECO:0000313" key="2">
    <source>
        <dbReference type="Proteomes" id="UP000593972"/>
    </source>
</evidence>
<gene>
    <name evidence="1" type="ORF">HCJ88_06040</name>
</gene>
<protein>
    <submittedName>
        <fullName evidence="1">Uncharacterized protein</fullName>
    </submittedName>
</protein>
<dbReference type="EMBL" id="CP050500">
    <property type="protein sequence ID" value="QOP55362.1"/>
    <property type="molecule type" value="Genomic_DNA"/>
</dbReference>
<accession>A0ABD7BS06</accession>
<dbReference type="RefSeq" id="WP_161606722.1">
    <property type="nucleotide sequence ID" value="NZ_CP168648.1"/>
</dbReference>
<evidence type="ECO:0000313" key="1">
    <source>
        <dbReference type="EMBL" id="QOP55362.1"/>
    </source>
</evidence>
<reference evidence="1 2" key="1">
    <citation type="submission" date="2020-03" db="EMBL/GenBank/DDBJ databases">
        <title>Complete genome sequence of Lactobacillus paracasei strain NFFJ04, isolated from animal feed.</title>
        <authorList>
            <person name="Jung J.Y."/>
        </authorList>
    </citation>
    <scope>NUCLEOTIDE SEQUENCE [LARGE SCALE GENOMIC DNA]</scope>
    <source>
        <strain evidence="1 2">NFFJ04</strain>
    </source>
</reference>
<dbReference type="AlphaFoldDB" id="A0ABD7BS06"/>
<dbReference type="Proteomes" id="UP000593972">
    <property type="component" value="Chromosome"/>
</dbReference>